<dbReference type="Pfam" id="PF13180">
    <property type="entry name" value="PDZ_2"/>
    <property type="match status" value="1"/>
</dbReference>
<evidence type="ECO:0000256" key="5">
    <source>
        <dbReference type="ARBA" id="ARBA00022692"/>
    </source>
</evidence>
<dbReference type="Proteomes" id="UP000445000">
    <property type="component" value="Unassembled WGS sequence"/>
</dbReference>
<evidence type="ECO:0000259" key="11">
    <source>
        <dbReference type="Pfam" id="PF13180"/>
    </source>
</evidence>
<keyword evidence="2" id="KW-0813">Transport</keyword>
<keyword evidence="6" id="KW-0653">Protein transport</keyword>
<proteinExistence type="predicted"/>
<evidence type="ECO:0000313" key="12">
    <source>
        <dbReference type="EMBL" id="GFE79644.1"/>
    </source>
</evidence>
<feature type="compositionally biased region" description="Low complexity" evidence="9">
    <location>
        <begin position="62"/>
        <end position="74"/>
    </location>
</feature>
<dbReference type="AlphaFoldDB" id="A0A829Y8L5"/>
<evidence type="ECO:0000256" key="6">
    <source>
        <dbReference type="ARBA" id="ARBA00022927"/>
    </source>
</evidence>
<evidence type="ECO:0000256" key="4">
    <source>
        <dbReference type="ARBA" id="ARBA00022519"/>
    </source>
</evidence>
<evidence type="ECO:0000256" key="8">
    <source>
        <dbReference type="ARBA" id="ARBA00023136"/>
    </source>
</evidence>
<keyword evidence="13" id="KW-1185">Reference proteome</keyword>
<evidence type="ECO:0000259" key="10">
    <source>
        <dbReference type="Pfam" id="PF11356"/>
    </source>
</evidence>
<dbReference type="InterPro" id="IPR001478">
    <property type="entry name" value="PDZ"/>
</dbReference>
<evidence type="ECO:0000256" key="2">
    <source>
        <dbReference type="ARBA" id="ARBA00022448"/>
    </source>
</evidence>
<dbReference type="InterPro" id="IPR024961">
    <property type="entry name" value="T2SS_GspC_N"/>
</dbReference>
<dbReference type="Gene3D" id="2.30.42.10">
    <property type="match status" value="1"/>
</dbReference>
<feature type="domain" description="PDZ" evidence="11">
    <location>
        <begin position="207"/>
        <end position="263"/>
    </location>
</feature>
<comment type="caution">
    <text evidence="12">The sequence shown here is derived from an EMBL/GenBank/DDBJ whole genome shotgun (WGS) entry which is preliminary data.</text>
</comment>
<dbReference type="GO" id="GO:0005886">
    <property type="term" value="C:plasma membrane"/>
    <property type="evidence" value="ECO:0007669"/>
    <property type="project" value="UniProtKB-SubCell"/>
</dbReference>
<dbReference type="Pfam" id="PF11356">
    <property type="entry name" value="T2SSC"/>
    <property type="match status" value="1"/>
</dbReference>
<protein>
    <recommendedName>
        <fullName evidence="14">PDZ domain-containing protein</fullName>
    </recommendedName>
</protein>
<evidence type="ECO:0000256" key="1">
    <source>
        <dbReference type="ARBA" id="ARBA00004533"/>
    </source>
</evidence>
<sequence length="284" mass="29707">MIMPGMNRYQREVAEMDRRHRWLMRTFCVAASSVVVAVFLWAADISPKRWFGDSSETAQSAAVAPAPTASVQPANTNQQSAPDASDPQRLILVSTSPGRTPYEGTARLGPDPAEPQTYVAGAVLANGAELVEIHADRVLLKRGTETATLYVAGGGAGAAAALTSLRAADVPAPSAKRAAYSITNIIRSAPHYENGLMDGLEIFPGKDRGAFAQLGLQSGDVIFAIDGAVANDVLRAREQLSVLAKGEVVTVTIRRGDVVTDLALDGSVIANDRAATPGSPLSAS</sequence>
<evidence type="ECO:0000256" key="3">
    <source>
        <dbReference type="ARBA" id="ARBA00022475"/>
    </source>
</evidence>
<keyword evidence="4" id="KW-0997">Cell inner membrane</keyword>
<reference evidence="13" key="1">
    <citation type="submission" date="2020-01" db="EMBL/GenBank/DDBJ databases">
        <title>'Steroidobacter agaridevorans' sp. nov., agar-degrading bacteria isolated from rhizosphere soils.</title>
        <authorList>
            <person name="Ikenaga M."/>
            <person name="Kataoka M."/>
            <person name="Murouchi A."/>
            <person name="Katsuragi S."/>
            <person name="Sakai M."/>
        </authorList>
    </citation>
    <scope>NUCLEOTIDE SEQUENCE [LARGE SCALE GENOMIC DNA]</scope>
    <source>
        <strain evidence="13">YU21-B</strain>
    </source>
</reference>
<accession>A0A829Y8L5</accession>
<feature type="region of interest" description="Disordered" evidence="9">
    <location>
        <begin position="62"/>
        <end position="88"/>
    </location>
</feature>
<keyword evidence="3" id="KW-1003">Cell membrane</keyword>
<evidence type="ECO:0000313" key="13">
    <source>
        <dbReference type="Proteomes" id="UP000445000"/>
    </source>
</evidence>
<dbReference type="GO" id="GO:0015031">
    <property type="term" value="P:protein transport"/>
    <property type="evidence" value="ECO:0007669"/>
    <property type="project" value="UniProtKB-KW"/>
</dbReference>
<organism evidence="12 13">
    <name type="scientific">Steroidobacter agaridevorans</name>
    <dbReference type="NCBI Taxonomy" id="2695856"/>
    <lineage>
        <taxon>Bacteria</taxon>
        <taxon>Pseudomonadati</taxon>
        <taxon>Pseudomonadota</taxon>
        <taxon>Gammaproteobacteria</taxon>
        <taxon>Steroidobacterales</taxon>
        <taxon>Steroidobacteraceae</taxon>
        <taxon>Steroidobacter</taxon>
    </lineage>
</organism>
<keyword evidence="5" id="KW-0812">Transmembrane</keyword>
<feature type="domain" description="Type II secretion system protein GspC N-terminal" evidence="10">
    <location>
        <begin position="42"/>
        <end position="150"/>
    </location>
</feature>
<keyword evidence="7" id="KW-1133">Transmembrane helix</keyword>
<dbReference type="InterPro" id="IPR036034">
    <property type="entry name" value="PDZ_sf"/>
</dbReference>
<evidence type="ECO:0000256" key="7">
    <source>
        <dbReference type="ARBA" id="ARBA00022989"/>
    </source>
</evidence>
<gene>
    <name evidence="12" type="ORF">GCM10011487_16440</name>
</gene>
<dbReference type="EMBL" id="BLJN01000001">
    <property type="protein sequence ID" value="GFE79644.1"/>
    <property type="molecule type" value="Genomic_DNA"/>
</dbReference>
<comment type="subcellular location">
    <subcellularLocation>
        <location evidence="1">Cell inner membrane</location>
    </subcellularLocation>
</comment>
<dbReference type="SUPFAM" id="SSF50156">
    <property type="entry name" value="PDZ domain-like"/>
    <property type="match status" value="1"/>
</dbReference>
<evidence type="ECO:0000256" key="9">
    <source>
        <dbReference type="SAM" id="MobiDB-lite"/>
    </source>
</evidence>
<keyword evidence="8" id="KW-0472">Membrane</keyword>
<name>A0A829Y8L5_9GAMM</name>
<evidence type="ECO:0008006" key="14">
    <source>
        <dbReference type="Google" id="ProtNLM"/>
    </source>
</evidence>